<evidence type="ECO:0000313" key="2">
    <source>
        <dbReference type="EMBL" id="MFC4739771.1"/>
    </source>
</evidence>
<organism evidence="2 3">
    <name type="scientific">Flavobacterium ponti</name>
    <dbReference type="NCBI Taxonomy" id="665133"/>
    <lineage>
        <taxon>Bacteria</taxon>
        <taxon>Pseudomonadati</taxon>
        <taxon>Bacteroidota</taxon>
        <taxon>Flavobacteriia</taxon>
        <taxon>Flavobacteriales</taxon>
        <taxon>Flavobacteriaceae</taxon>
        <taxon>Flavobacterium</taxon>
    </lineage>
</organism>
<dbReference type="InterPro" id="IPR050834">
    <property type="entry name" value="Glycosyltransf_2"/>
</dbReference>
<keyword evidence="3" id="KW-1185">Reference proteome</keyword>
<evidence type="ECO:0000259" key="1">
    <source>
        <dbReference type="Pfam" id="PF00535"/>
    </source>
</evidence>
<dbReference type="Gene3D" id="3.90.550.10">
    <property type="entry name" value="Spore Coat Polysaccharide Biosynthesis Protein SpsA, Chain A"/>
    <property type="match status" value="1"/>
</dbReference>
<protein>
    <submittedName>
        <fullName evidence="2">Glycosyltransferase family 2 protein</fullName>
    </submittedName>
</protein>
<gene>
    <name evidence="2" type="ORF">ACFO3U_07155</name>
</gene>
<dbReference type="CDD" id="cd00761">
    <property type="entry name" value="Glyco_tranf_GTA_type"/>
    <property type="match status" value="1"/>
</dbReference>
<comment type="caution">
    <text evidence="2">The sequence shown here is derived from an EMBL/GenBank/DDBJ whole genome shotgun (WGS) entry which is preliminary data.</text>
</comment>
<proteinExistence type="predicted"/>
<dbReference type="PANTHER" id="PTHR43685">
    <property type="entry name" value="GLYCOSYLTRANSFERASE"/>
    <property type="match status" value="1"/>
</dbReference>
<reference evidence="3" key="1">
    <citation type="journal article" date="2019" name="Int. J. Syst. Evol. Microbiol.">
        <title>The Global Catalogue of Microorganisms (GCM) 10K type strain sequencing project: providing services to taxonomists for standard genome sequencing and annotation.</title>
        <authorList>
            <consortium name="The Broad Institute Genomics Platform"/>
            <consortium name="The Broad Institute Genome Sequencing Center for Infectious Disease"/>
            <person name="Wu L."/>
            <person name="Ma J."/>
        </authorList>
    </citation>
    <scope>NUCLEOTIDE SEQUENCE [LARGE SCALE GENOMIC DNA]</scope>
    <source>
        <strain evidence="3">CCUG 50349</strain>
    </source>
</reference>
<accession>A0ABV9P582</accession>
<dbReference type="InterPro" id="IPR001173">
    <property type="entry name" value="Glyco_trans_2-like"/>
</dbReference>
<dbReference type="RefSeq" id="WP_379739828.1">
    <property type="nucleotide sequence ID" value="NZ_JBHSGW010000004.1"/>
</dbReference>
<sequence>MPFFTVIIPLYNKENYVENALKSILNQSFTDYEIIIVNDCSTDKSISKIESFLSERISLIHHENNKGLSATRNTGIQNAKADYITYLDADDLWKPTFLETIHRLIINFPEAKIFGTNYEEIYGDKILKPFNNSDTLAHDFEGIIDFFKINIKQGIYNHGSVCFHKSVFEKVGYYDVQIRFSQDIDFNIRANYFFKLAYSNTNQMSYFMQTDNQITRSSILHYQIPDYDKYEHWAKSNIDLKKQLDFLRYVLVKKLKKDGDKVLWKKIIKPIQLKNLNWKQVILLYLPKKSLLFLDKIKMELMNKGIKTATYSNR</sequence>
<dbReference type="Proteomes" id="UP001595885">
    <property type="component" value="Unassembled WGS sequence"/>
</dbReference>
<feature type="domain" description="Glycosyltransferase 2-like" evidence="1">
    <location>
        <begin position="5"/>
        <end position="169"/>
    </location>
</feature>
<dbReference type="SUPFAM" id="SSF53448">
    <property type="entry name" value="Nucleotide-diphospho-sugar transferases"/>
    <property type="match status" value="1"/>
</dbReference>
<name>A0ABV9P582_9FLAO</name>
<dbReference type="PANTHER" id="PTHR43685:SF2">
    <property type="entry name" value="GLYCOSYLTRANSFERASE 2-LIKE DOMAIN-CONTAINING PROTEIN"/>
    <property type="match status" value="1"/>
</dbReference>
<dbReference type="InterPro" id="IPR029044">
    <property type="entry name" value="Nucleotide-diphossugar_trans"/>
</dbReference>
<dbReference type="Pfam" id="PF00535">
    <property type="entry name" value="Glycos_transf_2"/>
    <property type="match status" value="1"/>
</dbReference>
<evidence type="ECO:0000313" key="3">
    <source>
        <dbReference type="Proteomes" id="UP001595885"/>
    </source>
</evidence>
<dbReference type="EMBL" id="JBHSGW010000004">
    <property type="protein sequence ID" value="MFC4739771.1"/>
    <property type="molecule type" value="Genomic_DNA"/>
</dbReference>